<comment type="caution">
    <text evidence="3">The sequence shown here is derived from an EMBL/GenBank/DDBJ whole genome shotgun (WGS) entry which is preliminary data.</text>
</comment>
<feature type="compositionally biased region" description="Polar residues" evidence="1">
    <location>
        <begin position="67"/>
        <end position="81"/>
    </location>
</feature>
<feature type="compositionally biased region" description="Pro residues" evidence="1">
    <location>
        <begin position="113"/>
        <end position="127"/>
    </location>
</feature>
<dbReference type="PROSITE" id="PS50234">
    <property type="entry name" value="VWFA"/>
    <property type="match status" value="1"/>
</dbReference>
<name>A0ABR3YR33_9PEZI</name>
<feature type="compositionally biased region" description="Pro residues" evidence="1">
    <location>
        <begin position="89"/>
        <end position="99"/>
    </location>
</feature>
<dbReference type="Proteomes" id="UP001583186">
    <property type="component" value="Unassembled WGS sequence"/>
</dbReference>
<dbReference type="InterPro" id="IPR002035">
    <property type="entry name" value="VWF_A"/>
</dbReference>
<evidence type="ECO:0000313" key="3">
    <source>
        <dbReference type="EMBL" id="KAL1890450.1"/>
    </source>
</evidence>
<reference evidence="3 4" key="1">
    <citation type="journal article" date="2024" name="IMA Fungus">
        <title>IMA Genome - F19 : A genome assembly and annotation guide to empower mycologists, including annotated draft genome sequences of Ceratocystis pirilliformis, Diaporthe australafricana, Fusarium ophioides, Paecilomyces lecythidis, and Sporothrix stenoceras.</title>
        <authorList>
            <person name="Aylward J."/>
            <person name="Wilson A.M."/>
            <person name="Visagie C.M."/>
            <person name="Spraker J."/>
            <person name="Barnes I."/>
            <person name="Buitendag C."/>
            <person name="Ceriani C."/>
            <person name="Del Mar Angel L."/>
            <person name="du Plessis D."/>
            <person name="Fuchs T."/>
            <person name="Gasser K."/>
            <person name="Kramer D."/>
            <person name="Li W."/>
            <person name="Munsamy K."/>
            <person name="Piso A."/>
            <person name="Price J.L."/>
            <person name="Sonnekus B."/>
            <person name="Thomas C."/>
            <person name="van der Nest A."/>
            <person name="van Dijk A."/>
            <person name="van Heerden A."/>
            <person name="van Vuuren N."/>
            <person name="Yilmaz N."/>
            <person name="Duong T.A."/>
            <person name="van der Merwe N.A."/>
            <person name="Wingfield M.J."/>
            <person name="Wingfield B.D."/>
        </authorList>
    </citation>
    <scope>NUCLEOTIDE SEQUENCE [LARGE SCALE GENOMIC DNA]</scope>
    <source>
        <strain evidence="3 4">CMW 5346</strain>
    </source>
</reference>
<protein>
    <recommendedName>
        <fullName evidence="2">VWFA domain-containing protein</fullName>
    </recommendedName>
</protein>
<keyword evidence="4" id="KW-1185">Reference proteome</keyword>
<dbReference type="InterPro" id="IPR036465">
    <property type="entry name" value="vWFA_dom_sf"/>
</dbReference>
<feature type="region of interest" description="Disordered" evidence="1">
    <location>
        <begin position="63"/>
        <end position="133"/>
    </location>
</feature>
<feature type="domain" description="VWFA" evidence="2">
    <location>
        <begin position="571"/>
        <end position="805"/>
    </location>
</feature>
<evidence type="ECO:0000256" key="1">
    <source>
        <dbReference type="SAM" id="MobiDB-lite"/>
    </source>
</evidence>
<gene>
    <name evidence="3" type="ORF">Sste5346_008279</name>
</gene>
<organism evidence="3 4">
    <name type="scientific">Sporothrix stenoceras</name>
    <dbReference type="NCBI Taxonomy" id="5173"/>
    <lineage>
        <taxon>Eukaryota</taxon>
        <taxon>Fungi</taxon>
        <taxon>Dikarya</taxon>
        <taxon>Ascomycota</taxon>
        <taxon>Pezizomycotina</taxon>
        <taxon>Sordariomycetes</taxon>
        <taxon>Sordariomycetidae</taxon>
        <taxon>Ophiostomatales</taxon>
        <taxon>Ophiostomataceae</taxon>
        <taxon>Sporothrix</taxon>
    </lineage>
</organism>
<evidence type="ECO:0000313" key="4">
    <source>
        <dbReference type="Proteomes" id="UP001583186"/>
    </source>
</evidence>
<dbReference type="SUPFAM" id="SSF53300">
    <property type="entry name" value="vWA-like"/>
    <property type="match status" value="1"/>
</dbReference>
<feature type="region of interest" description="Disordered" evidence="1">
    <location>
        <begin position="318"/>
        <end position="365"/>
    </location>
</feature>
<feature type="compositionally biased region" description="Basic and acidic residues" evidence="1">
    <location>
        <begin position="319"/>
        <end position="357"/>
    </location>
</feature>
<dbReference type="EMBL" id="JAWCUI010000062">
    <property type="protein sequence ID" value="KAL1890450.1"/>
    <property type="molecule type" value="Genomic_DNA"/>
</dbReference>
<dbReference type="Gene3D" id="3.40.50.410">
    <property type="entry name" value="von Willebrand factor, type A domain"/>
    <property type="match status" value="1"/>
</dbReference>
<sequence length="805" mass="90542">MAAQWLPKLRKLLPLDDGELTQIINYTAKLPKDKDDEATAHLEGLLGDSDEAKAFIAEFVKHRKEAASQTTAQTNGASTADENGGSPTYAPPAGPPPGPNGTGPNGANSGAPPSGPNPDNAPPPSYYAPPGSSMPIASNNNNVFGFTSRHSNALIQASNIRARDEQEMQNALQNLQFEYRIYNPEIEPEHESDYYCNCSIHQFMRRKMNRLGVQRMWSDAVMYPGERFYSNVSLTPTLFSSNPYYLRCGSPFGYGLSRSFNSSYLWGPPRPSAYAHMAWTQSTISLSNQLNREAQAKVDSKEPATSIWEIVPNMGQLTIEEKGPKSEKASKSEKGDFKGDKKGDSKDSKDEKDEKKLSKGGSSAGKEKIGRFASFKKSLGIKSSEEKAAEFSSSLRTSILSEEAGRWPDNAHRQLVASYQEKVGMAKHIADLRARKPIQYLHLLRAGYFEPIPVAWATQLSNPLKFSVEAREGWRGITPAWRGYEDLAEERLYWVLNHREGSVGMRMKPDFISEMDMAQRRMAAAVEPPPMYFSPDDTCMRLHTTNDAGYSKQVMPTPFRAYDRPETPNDDSMILLDVSGSMDFDPVRPMYDRYLITGYARSTQPKNKDVAKSIIRRFVDALAHHDHQTLGYDLVTFANRATYIGAIHHRNFDDMWRGVRVGGGTRVMTGWQKVKELHFQKHRESAIHHPIYGWQAGPETPILRLLLFLDGEATDMDEFELDLLGLSWAHVTIFLIGVDNCPHHHRHANELQRISDVNHHVSFVDAQGNCPERFVTHELLKRHLGYDISLQEFEEMEHLPAYTEV</sequence>
<dbReference type="CDD" id="cd00198">
    <property type="entry name" value="vWFA"/>
    <property type="match status" value="1"/>
</dbReference>
<proteinExistence type="predicted"/>
<accession>A0ABR3YR33</accession>
<evidence type="ECO:0000259" key="2">
    <source>
        <dbReference type="PROSITE" id="PS50234"/>
    </source>
</evidence>